<evidence type="ECO:0000313" key="3">
    <source>
        <dbReference type="Proteomes" id="UP001142175"/>
    </source>
</evidence>
<evidence type="ECO:0008006" key="4">
    <source>
        <dbReference type="Google" id="ProtNLM"/>
    </source>
</evidence>
<sequence>MKKLSILFLFLCAFLTQVSAQESKEKTVFDYSETKHEFSLDIAPIIQGNYPSSLLYRNHYVSENGKNVALRLGAIINADFSSTTGTGSLNDLNRNNQGINLYVGKEWQKTFHPRIIGYYGMDFGAGFGRNEIRNTYQGNNTINSTSFNLNSTGFLGMRYHFSKHFSLSAETSVALNFNTGTNRIERPNFPTINENFNSVGLSMSPLRAIRFAFHF</sequence>
<proteinExistence type="predicted"/>
<evidence type="ECO:0000313" key="2">
    <source>
        <dbReference type="EMBL" id="MCR9013940.1"/>
    </source>
</evidence>
<evidence type="ECO:0000256" key="1">
    <source>
        <dbReference type="SAM" id="SignalP"/>
    </source>
</evidence>
<reference evidence="2" key="1">
    <citation type="submission" date="2022-08" db="EMBL/GenBank/DDBJ databases">
        <authorList>
            <person name="Zhang D."/>
        </authorList>
    </citation>
    <scope>NUCLEOTIDE SEQUENCE</scope>
    <source>
        <strain evidence="2">XJ19-11</strain>
    </source>
</reference>
<keyword evidence="3" id="KW-1185">Reference proteome</keyword>
<gene>
    <name evidence="2" type="ORF">NU887_02770</name>
</gene>
<dbReference type="AlphaFoldDB" id="A0A9X2T0L1"/>
<keyword evidence="1" id="KW-0732">Signal</keyword>
<accession>A0A9X2T0L1</accession>
<name>A0A9X2T0L1_9BACT</name>
<dbReference type="Proteomes" id="UP001142175">
    <property type="component" value="Unassembled WGS sequence"/>
</dbReference>
<protein>
    <recommendedName>
        <fullName evidence="4">Outer membrane protein beta-barrel domain-containing protein</fullName>
    </recommendedName>
</protein>
<dbReference type="EMBL" id="JANSUY010000001">
    <property type="protein sequence ID" value="MCR9013940.1"/>
    <property type="molecule type" value="Genomic_DNA"/>
</dbReference>
<comment type="caution">
    <text evidence="2">The sequence shown here is derived from an EMBL/GenBank/DDBJ whole genome shotgun (WGS) entry which is preliminary data.</text>
</comment>
<feature type="chain" id="PRO_5040738390" description="Outer membrane protein beta-barrel domain-containing protein" evidence="1">
    <location>
        <begin position="21"/>
        <end position="215"/>
    </location>
</feature>
<organism evidence="2 3">
    <name type="scientific">Aquiflexum gelatinilyticum</name>
    <dbReference type="NCBI Taxonomy" id="2961943"/>
    <lineage>
        <taxon>Bacteria</taxon>
        <taxon>Pseudomonadati</taxon>
        <taxon>Bacteroidota</taxon>
        <taxon>Cytophagia</taxon>
        <taxon>Cytophagales</taxon>
        <taxon>Cyclobacteriaceae</taxon>
        <taxon>Aquiflexum</taxon>
    </lineage>
</organism>
<feature type="signal peptide" evidence="1">
    <location>
        <begin position="1"/>
        <end position="20"/>
    </location>
</feature>
<dbReference type="RefSeq" id="WP_258421830.1">
    <property type="nucleotide sequence ID" value="NZ_JANSUY010000001.1"/>
</dbReference>